<protein>
    <recommendedName>
        <fullName evidence="13">Insulin-degrading enzyme</fullName>
    </recommendedName>
</protein>
<feature type="non-terminal residue" evidence="11">
    <location>
        <position position="1"/>
    </location>
</feature>
<dbReference type="GO" id="GO:0004222">
    <property type="term" value="F:metalloendopeptidase activity"/>
    <property type="evidence" value="ECO:0007669"/>
    <property type="project" value="InterPro"/>
</dbReference>
<dbReference type="PANTHER" id="PTHR43690">
    <property type="entry name" value="NARDILYSIN"/>
    <property type="match status" value="1"/>
</dbReference>
<dbReference type="Gene3D" id="3.30.830.10">
    <property type="entry name" value="Metalloenzyme, LuxS/M16 peptidase-like"/>
    <property type="match status" value="3"/>
</dbReference>
<name>A0A7R9LPN5_9ACAR</name>
<dbReference type="GO" id="GO:0005829">
    <property type="term" value="C:cytosol"/>
    <property type="evidence" value="ECO:0007669"/>
    <property type="project" value="TreeGrafter"/>
</dbReference>
<organism evidence="11">
    <name type="scientific">Oppiella nova</name>
    <dbReference type="NCBI Taxonomy" id="334625"/>
    <lineage>
        <taxon>Eukaryota</taxon>
        <taxon>Metazoa</taxon>
        <taxon>Ecdysozoa</taxon>
        <taxon>Arthropoda</taxon>
        <taxon>Chelicerata</taxon>
        <taxon>Arachnida</taxon>
        <taxon>Acari</taxon>
        <taxon>Acariformes</taxon>
        <taxon>Sarcoptiformes</taxon>
        <taxon>Oribatida</taxon>
        <taxon>Brachypylina</taxon>
        <taxon>Oppioidea</taxon>
        <taxon>Oppiidae</taxon>
        <taxon>Oppiella</taxon>
    </lineage>
</organism>
<evidence type="ECO:0000256" key="2">
    <source>
        <dbReference type="ARBA" id="ARBA00022670"/>
    </source>
</evidence>
<dbReference type="GO" id="GO:0051603">
    <property type="term" value="P:proteolysis involved in protein catabolic process"/>
    <property type="evidence" value="ECO:0007669"/>
    <property type="project" value="TreeGrafter"/>
</dbReference>
<keyword evidence="4" id="KW-0378">Hydrolase</keyword>
<dbReference type="Pfam" id="PF16187">
    <property type="entry name" value="Peptidase_M16_M"/>
    <property type="match status" value="1"/>
</dbReference>
<keyword evidence="5" id="KW-0862">Zinc</keyword>
<evidence type="ECO:0000259" key="8">
    <source>
        <dbReference type="Pfam" id="PF00675"/>
    </source>
</evidence>
<dbReference type="Proteomes" id="UP000728032">
    <property type="component" value="Unassembled WGS sequence"/>
</dbReference>
<dbReference type="InterPro" id="IPR001431">
    <property type="entry name" value="Pept_M16_Zn_BS"/>
</dbReference>
<keyword evidence="3" id="KW-0479">Metal-binding</keyword>
<comment type="similarity">
    <text evidence="1 7">Belongs to the peptidase M16 family.</text>
</comment>
<keyword evidence="2" id="KW-0645">Protease</keyword>
<dbReference type="Pfam" id="PF05193">
    <property type="entry name" value="Peptidase_M16_C"/>
    <property type="match status" value="1"/>
</dbReference>
<evidence type="ECO:0008006" key="13">
    <source>
        <dbReference type="Google" id="ProtNLM"/>
    </source>
</evidence>
<dbReference type="InterPro" id="IPR032632">
    <property type="entry name" value="Peptidase_M16_M"/>
</dbReference>
<sequence length="559" mass="64234">MSQYYQSDAIVQLIQKAMTIMSENELNSEFIAEKCENITKSIADKRQYKGLVLRNGLKVVLISDAEADKSAAAMDVAVGSMSDPRTVQGLAHFLEHMLFMGTKKYPKENNYQKYISSNGGDSNAYTAETNTNYHFDISPDFLTGALDRFAQFFIEPLFTESATEREMNAVHSEYEGNIPTDCWKCSQTEKSLSDPKHDYNKFAIGCMETLKEIPLKNNINVRKELLSFHERWYSANIMSLVVLGKESIKELQELVVPLFSQIKNNSAIAPKWTTNPFTTECLQKQCFVVPNMDTRSLELKFPIPDMRAHYKSKPADIISHLIGHEGPGSLLSALKSRNWCTCLGADSTTSRGFAFFTVTVDLTEQGIECIDDIIALVFQYINLLKREGPKQWIFDELKQIREIMFSFKEKEHSMGHCVNTSEVLHDIPLNDCLSVGYLFHEFKPDLITDIVNLLTPDRMRVIVVAKKFATIADQTEKWFSTKYKQQDIPKEKIQKWLNIGFNDKLALPPKNDFIPYNLNLKPIDDNVKRMPQMIRNTEFSRVWHLQDNQYRTPKAYYIF</sequence>
<evidence type="ECO:0000313" key="12">
    <source>
        <dbReference type="Proteomes" id="UP000728032"/>
    </source>
</evidence>
<evidence type="ECO:0000313" key="11">
    <source>
        <dbReference type="EMBL" id="CAD7645575.1"/>
    </source>
</evidence>
<dbReference type="GO" id="GO:0005739">
    <property type="term" value="C:mitochondrion"/>
    <property type="evidence" value="ECO:0007669"/>
    <property type="project" value="TreeGrafter"/>
</dbReference>
<evidence type="ECO:0000256" key="6">
    <source>
        <dbReference type="ARBA" id="ARBA00023049"/>
    </source>
</evidence>
<dbReference type="SUPFAM" id="SSF63411">
    <property type="entry name" value="LuxS/MPP-like metallohydrolase"/>
    <property type="match status" value="3"/>
</dbReference>
<dbReference type="EMBL" id="CAJPVJ010002078">
    <property type="protein sequence ID" value="CAG2165740.1"/>
    <property type="molecule type" value="Genomic_DNA"/>
</dbReference>
<gene>
    <name evidence="11" type="ORF">ONB1V03_LOCUS5278</name>
</gene>
<dbReference type="GO" id="GO:0046872">
    <property type="term" value="F:metal ion binding"/>
    <property type="evidence" value="ECO:0007669"/>
    <property type="project" value="UniProtKB-KW"/>
</dbReference>
<dbReference type="InterPro" id="IPR011765">
    <property type="entry name" value="Pept_M16_N"/>
</dbReference>
<dbReference type="PROSITE" id="PS00143">
    <property type="entry name" value="INSULINASE"/>
    <property type="match status" value="1"/>
</dbReference>
<dbReference type="FunFam" id="3.30.830.10:FF:000005">
    <property type="entry name" value="nardilysin isoform X1"/>
    <property type="match status" value="1"/>
</dbReference>
<reference evidence="11" key="1">
    <citation type="submission" date="2020-11" db="EMBL/GenBank/DDBJ databases">
        <authorList>
            <person name="Tran Van P."/>
        </authorList>
    </citation>
    <scope>NUCLEOTIDE SEQUENCE</scope>
</reference>
<evidence type="ECO:0000259" key="10">
    <source>
        <dbReference type="Pfam" id="PF16187"/>
    </source>
</evidence>
<dbReference type="OrthoDB" id="6474849at2759"/>
<feature type="domain" description="Peptidase M16 C-terminal" evidence="9">
    <location>
        <begin position="222"/>
        <end position="399"/>
    </location>
</feature>
<dbReference type="InterPro" id="IPR011249">
    <property type="entry name" value="Metalloenz_LuxS/M16"/>
</dbReference>
<evidence type="ECO:0000256" key="5">
    <source>
        <dbReference type="ARBA" id="ARBA00022833"/>
    </source>
</evidence>
<dbReference type="PANTHER" id="PTHR43690:SF18">
    <property type="entry name" value="INSULIN-DEGRADING ENZYME-RELATED"/>
    <property type="match status" value="1"/>
</dbReference>
<evidence type="ECO:0000256" key="3">
    <source>
        <dbReference type="ARBA" id="ARBA00022723"/>
    </source>
</evidence>
<dbReference type="EMBL" id="OC916903">
    <property type="protein sequence ID" value="CAD7645575.1"/>
    <property type="molecule type" value="Genomic_DNA"/>
</dbReference>
<dbReference type="GO" id="GO:0043171">
    <property type="term" value="P:peptide catabolic process"/>
    <property type="evidence" value="ECO:0007669"/>
    <property type="project" value="TreeGrafter"/>
</dbReference>
<dbReference type="Pfam" id="PF00675">
    <property type="entry name" value="Peptidase_M16"/>
    <property type="match status" value="1"/>
</dbReference>
<dbReference type="FunFam" id="3.30.830.10:FF:000004">
    <property type="entry name" value="Putative insulin-degrading enzyme"/>
    <property type="match status" value="1"/>
</dbReference>
<feature type="domain" description="Peptidase M16 middle/third" evidence="10">
    <location>
        <begin position="405"/>
        <end position="558"/>
    </location>
</feature>
<keyword evidence="6" id="KW-0482">Metalloprotease</keyword>
<feature type="domain" description="Peptidase M16 N-terminal" evidence="8">
    <location>
        <begin position="58"/>
        <end position="196"/>
    </location>
</feature>
<evidence type="ECO:0000256" key="7">
    <source>
        <dbReference type="RuleBase" id="RU004447"/>
    </source>
</evidence>
<dbReference type="InterPro" id="IPR050626">
    <property type="entry name" value="Peptidase_M16"/>
</dbReference>
<dbReference type="InterPro" id="IPR007863">
    <property type="entry name" value="Peptidase_M16_C"/>
</dbReference>
<evidence type="ECO:0000256" key="4">
    <source>
        <dbReference type="ARBA" id="ARBA00022801"/>
    </source>
</evidence>
<dbReference type="AlphaFoldDB" id="A0A7R9LPN5"/>
<accession>A0A7R9LPN5</accession>
<proteinExistence type="inferred from homology"/>
<evidence type="ECO:0000256" key="1">
    <source>
        <dbReference type="ARBA" id="ARBA00007261"/>
    </source>
</evidence>
<keyword evidence="12" id="KW-1185">Reference proteome</keyword>
<evidence type="ECO:0000259" key="9">
    <source>
        <dbReference type="Pfam" id="PF05193"/>
    </source>
</evidence>